<organism evidence="2 3">
    <name type="scientific">Colletotrichum paranaense</name>
    <dbReference type="NCBI Taxonomy" id="1914294"/>
    <lineage>
        <taxon>Eukaryota</taxon>
        <taxon>Fungi</taxon>
        <taxon>Dikarya</taxon>
        <taxon>Ascomycota</taxon>
        <taxon>Pezizomycotina</taxon>
        <taxon>Sordariomycetes</taxon>
        <taxon>Hypocreomycetidae</taxon>
        <taxon>Glomerellales</taxon>
        <taxon>Glomerellaceae</taxon>
        <taxon>Colletotrichum</taxon>
        <taxon>Colletotrichum acutatum species complex</taxon>
    </lineage>
</organism>
<dbReference type="EMBL" id="MOPA01000003">
    <property type="protein sequence ID" value="KAK1544286.1"/>
    <property type="molecule type" value="Genomic_DNA"/>
</dbReference>
<keyword evidence="3" id="KW-1185">Reference proteome</keyword>
<dbReference type="RefSeq" id="XP_060353405.1">
    <property type="nucleotide sequence ID" value="XM_060489199.1"/>
</dbReference>
<accession>A0ABQ9SXR2</accession>
<dbReference type="GeneID" id="85373098"/>
<proteinExistence type="predicted"/>
<evidence type="ECO:0000256" key="1">
    <source>
        <dbReference type="SAM" id="MobiDB-lite"/>
    </source>
</evidence>
<name>A0ABQ9SXR2_9PEZI</name>
<feature type="region of interest" description="Disordered" evidence="1">
    <location>
        <begin position="134"/>
        <end position="156"/>
    </location>
</feature>
<sequence>MLQVDDGIHDQHPAYFVDVQDANRPLSHKTPFTKSEGEFWGSSFQGYPGGQAMWLNERARFSSAICRTTRKTTLAALLPQRVQYIPLRSQYTWVQKLMSTTIGTDFKGVSEERIGGKQRKAPISPRNTSIAMAGLELDGPISSPPRARWRGESKPQ</sequence>
<dbReference type="Proteomes" id="UP001241169">
    <property type="component" value="Unassembled WGS sequence"/>
</dbReference>
<evidence type="ECO:0000313" key="2">
    <source>
        <dbReference type="EMBL" id="KAK1544286.1"/>
    </source>
</evidence>
<gene>
    <name evidence="2" type="ORF">CPAR01_04919</name>
</gene>
<comment type="caution">
    <text evidence="2">The sequence shown here is derived from an EMBL/GenBank/DDBJ whole genome shotgun (WGS) entry which is preliminary data.</text>
</comment>
<protein>
    <submittedName>
        <fullName evidence="2">Uncharacterized protein</fullName>
    </submittedName>
</protein>
<evidence type="ECO:0000313" key="3">
    <source>
        <dbReference type="Proteomes" id="UP001241169"/>
    </source>
</evidence>
<reference evidence="2 3" key="1">
    <citation type="submission" date="2016-10" db="EMBL/GenBank/DDBJ databases">
        <title>The genome sequence of Colletotrichum fioriniae PJ7.</title>
        <authorList>
            <person name="Baroncelli R."/>
        </authorList>
    </citation>
    <scope>NUCLEOTIDE SEQUENCE [LARGE SCALE GENOMIC DNA]</scope>
    <source>
        <strain evidence="2 3">IMI 384185</strain>
    </source>
</reference>